<evidence type="ECO:0000313" key="1">
    <source>
        <dbReference type="EMBL" id="KAA1192606.1"/>
    </source>
</evidence>
<dbReference type="InterPro" id="IPR036188">
    <property type="entry name" value="FAD/NAD-bd_sf"/>
</dbReference>
<dbReference type="EMBL" id="VTUX01000003">
    <property type="protein sequence ID" value="KAA1192606.1"/>
    <property type="molecule type" value="Genomic_DNA"/>
</dbReference>
<evidence type="ECO:0000313" key="2">
    <source>
        <dbReference type="Proteomes" id="UP000323708"/>
    </source>
</evidence>
<gene>
    <name evidence="1" type="ORF">F0M18_08040</name>
</gene>
<reference evidence="1 2" key="1">
    <citation type="submission" date="2019-09" db="EMBL/GenBank/DDBJ databases">
        <authorList>
            <person name="Chen X.-Y."/>
        </authorList>
    </citation>
    <scope>NUCLEOTIDE SEQUENCE [LARGE SCALE GENOMIC DNA]</scope>
    <source>
        <strain evidence="1 2">NY5</strain>
    </source>
</reference>
<dbReference type="Gene3D" id="3.50.50.60">
    <property type="entry name" value="FAD/NAD(P)-binding domain"/>
    <property type="match status" value="1"/>
</dbReference>
<dbReference type="AlphaFoldDB" id="A0A5B0X002"/>
<keyword evidence="2" id="KW-1185">Reference proteome</keyword>
<comment type="caution">
    <text evidence="1">The sequence shown here is derived from an EMBL/GenBank/DDBJ whole genome shotgun (WGS) entry which is preliminary data.</text>
</comment>
<dbReference type="PROSITE" id="PS51318">
    <property type="entry name" value="TAT"/>
    <property type="match status" value="1"/>
</dbReference>
<dbReference type="SUPFAM" id="SSF51905">
    <property type="entry name" value="FAD/NAD(P)-binding domain"/>
    <property type="match status" value="1"/>
</dbReference>
<proteinExistence type="predicted"/>
<organism evidence="1 2">
    <name type="scientific">Pseudohalioglobus sediminis</name>
    <dbReference type="NCBI Taxonomy" id="2606449"/>
    <lineage>
        <taxon>Bacteria</taxon>
        <taxon>Pseudomonadati</taxon>
        <taxon>Pseudomonadota</taxon>
        <taxon>Gammaproteobacteria</taxon>
        <taxon>Cellvibrionales</taxon>
        <taxon>Halieaceae</taxon>
        <taxon>Pseudohalioglobus</taxon>
    </lineage>
</organism>
<name>A0A5B0X002_9GAMM</name>
<dbReference type="RefSeq" id="WP_149610889.1">
    <property type="nucleotide sequence ID" value="NZ_VTUX01000003.1"/>
</dbReference>
<dbReference type="InterPro" id="IPR006311">
    <property type="entry name" value="TAT_signal"/>
</dbReference>
<dbReference type="Pfam" id="PF13450">
    <property type="entry name" value="NAD_binding_8"/>
    <property type="match status" value="1"/>
</dbReference>
<accession>A0A5B0X002</accession>
<dbReference type="Proteomes" id="UP000323708">
    <property type="component" value="Unassembled WGS sequence"/>
</dbReference>
<sequence length="629" mass="69510">MAKQITRRDFLNGVTISLAGAAMVSPQTALAEAVKSASGHSGDYYPPALTGIRGNHDGAFEVSHALAWNGEKPSSYQDLDEEYDLVVVGAGISGLAAALFYQQKARKNARILLLDNHDEFGGHARRNEFHSQGQMLLGPGGSGNFQDSHLYSQQSKNLISDLGFDLNKVRDAMAPGWGMADADVEVGLYTDRKHFGEDKIVNGPWMGTWFGMGNYRELIQSLTVPASEQKKLIAFVEGTLELQKAIPEKNIKGFLKSTSYQAFLTDYVGLAEPTSSLWNTIIGVTFCLYPDSISIAEAVKWGAPGFSVLGEEAYATLADTLIMEESDIVWMPDGNASLTRQMVRRLIPAVAPGDTIEDLVTARFDYNKLDLPNHPIRLRLNSSAVNASNNPDGSVSVAYVTKGTAYRVKAKHCVMACYNGLIPHLCPDMPEEQKENLRYSVKVPLLATNVLIRNRQAFNKAGVEVFHCPTSHYHLVSSAPPVSIGDYKANDDTDSPMLIYMLTSPTDRNNGSQTGRDLYRQARHKLYTTTFADYEQEIREQLTGMFGAFGFDAERDIEAITINRWSHGYAYDYMELYDPQWPEGEAPHELGRKRFGRISIANSDSENKAYLDAAIDAAWRAVNEQLDIG</sequence>
<protein>
    <submittedName>
        <fullName evidence="1">NAD(P)-binding protein</fullName>
    </submittedName>
</protein>